<reference evidence="1" key="1">
    <citation type="submission" date="2023-11" db="EMBL/GenBank/DDBJ databases">
        <authorList>
            <person name="Poullet M."/>
        </authorList>
    </citation>
    <scope>NUCLEOTIDE SEQUENCE</scope>
    <source>
        <strain evidence="1">E1834</strain>
    </source>
</reference>
<sequence>MVFFNSQILRNSYKNICIFSISTVTLYILVFLLQNPVAEL</sequence>
<evidence type="ECO:0000313" key="1">
    <source>
        <dbReference type="EMBL" id="CAK5035566.1"/>
    </source>
</evidence>
<keyword evidence="2" id="KW-1185">Reference proteome</keyword>
<proteinExistence type="predicted"/>
<protein>
    <submittedName>
        <fullName evidence="1">Uncharacterized protein</fullName>
    </submittedName>
</protein>
<name>A0ACB0Y7W8_MELEN</name>
<gene>
    <name evidence="1" type="ORF">MENTE1834_LOCUS8792</name>
</gene>
<organism evidence="1 2">
    <name type="scientific">Meloidogyne enterolobii</name>
    <name type="common">Root-knot nematode worm</name>
    <name type="synonym">Meloidogyne mayaguensis</name>
    <dbReference type="NCBI Taxonomy" id="390850"/>
    <lineage>
        <taxon>Eukaryota</taxon>
        <taxon>Metazoa</taxon>
        <taxon>Ecdysozoa</taxon>
        <taxon>Nematoda</taxon>
        <taxon>Chromadorea</taxon>
        <taxon>Rhabditida</taxon>
        <taxon>Tylenchina</taxon>
        <taxon>Tylenchomorpha</taxon>
        <taxon>Tylenchoidea</taxon>
        <taxon>Meloidogynidae</taxon>
        <taxon>Meloidogyninae</taxon>
        <taxon>Meloidogyne</taxon>
    </lineage>
</organism>
<dbReference type="Proteomes" id="UP001497535">
    <property type="component" value="Unassembled WGS sequence"/>
</dbReference>
<comment type="caution">
    <text evidence="1">The sequence shown here is derived from an EMBL/GenBank/DDBJ whole genome shotgun (WGS) entry which is preliminary data.</text>
</comment>
<evidence type="ECO:0000313" key="2">
    <source>
        <dbReference type="Proteomes" id="UP001497535"/>
    </source>
</evidence>
<dbReference type="EMBL" id="CAVMJV010000007">
    <property type="protein sequence ID" value="CAK5035566.1"/>
    <property type="molecule type" value="Genomic_DNA"/>
</dbReference>
<accession>A0ACB0Y7W8</accession>